<evidence type="ECO:0000313" key="3">
    <source>
        <dbReference type="EMBL" id="QNE34842.1"/>
    </source>
</evidence>
<dbReference type="GO" id="GO:0016491">
    <property type="term" value="F:oxidoreductase activity"/>
    <property type="evidence" value="ECO:0007669"/>
    <property type="project" value="UniProtKB-KW"/>
</dbReference>
<dbReference type="RefSeq" id="WP_185278013.1">
    <property type="nucleotide sequence ID" value="NZ_CP043641.1"/>
</dbReference>
<dbReference type="Proteomes" id="UP000515511">
    <property type="component" value="Chromosome"/>
</dbReference>
<dbReference type="EMBL" id="CP043641">
    <property type="protein sequence ID" value="QNE34842.1"/>
    <property type="molecule type" value="Genomic_DNA"/>
</dbReference>
<evidence type="ECO:0000256" key="1">
    <source>
        <dbReference type="ARBA" id="ARBA00023002"/>
    </source>
</evidence>
<name>A0A7G6Y8M7_9MICO</name>
<keyword evidence="1" id="KW-0560">Oxidoreductase</keyword>
<feature type="domain" description="Pyrroline-5-carboxylate reductase catalytic N-terminal" evidence="2">
    <location>
        <begin position="4"/>
        <end position="92"/>
    </location>
</feature>
<reference evidence="4" key="1">
    <citation type="submission" date="2019-09" db="EMBL/GenBank/DDBJ databases">
        <title>Antimicrobial potential of Antarctic Bacteria.</title>
        <authorList>
            <person name="Benaud N."/>
            <person name="Edwards R.J."/>
            <person name="Ferrari B.C."/>
        </authorList>
    </citation>
    <scope>NUCLEOTIDE SEQUENCE [LARGE SCALE GENOMIC DNA]</scope>
    <source>
        <strain evidence="4">INR9</strain>
    </source>
</reference>
<dbReference type="Gene3D" id="3.40.50.720">
    <property type="entry name" value="NAD(P)-binding Rossmann-like Domain"/>
    <property type="match status" value="1"/>
</dbReference>
<dbReference type="PANTHER" id="PTHR14239">
    <property type="entry name" value="DUDULIN-RELATED"/>
    <property type="match status" value="1"/>
</dbReference>
<dbReference type="InterPro" id="IPR036291">
    <property type="entry name" value="NAD(P)-bd_dom_sf"/>
</dbReference>
<gene>
    <name evidence="3" type="ORF">F1C12_06685</name>
</gene>
<accession>A0A7G6Y8M7</accession>
<dbReference type="KEGG" id="lse:F1C12_06685"/>
<proteinExistence type="predicted"/>
<dbReference type="SUPFAM" id="SSF51735">
    <property type="entry name" value="NAD(P)-binding Rossmann-fold domains"/>
    <property type="match status" value="1"/>
</dbReference>
<dbReference type="InterPro" id="IPR028939">
    <property type="entry name" value="P5C_Rdtase_cat_N"/>
</dbReference>
<dbReference type="InterPro" id="IPR051267">
    <property type="entry name" value="STEAP_metalloreductase"/>
</dbReference>
<dbReference type="Pfam" id="PF03807">
    <property type="entry name" value="F420_oxidored"/>
    <property type="match status" value="1"/>
</dbReference>
<sequence>MTTLGLVGAGRIGSQLARLGIAHGYDVVVSNSRAPESLAALVGELGPHARAGTVTEAAQAGDLVVVAIPLRSIASLPAAAFAGKVVIDTGNYYPARDGVIPELEDGRETVSGLLQRVLPQASVVKAFNHIPAANLTADAAPPGTPGRRALAIAGDDGDAKALVSELLDEFGFDVVDLGPLAEGWRFERDMPAYGQHLTASGLRSAAAAATRKERG</sequence>
<protein>
    <submittedName>
        <fullName evidence="3">NADPH-dependent F420 reductase</fullName>
    </submittedName>
</protein>
<evidence type="ECO:0000259" key="2">
    <source>
        <dbReference type="Pfam" id="PF03807"/>
    </source>
</evidence>
<dbReference type="AlphaFoldDB" id="A0A7G6Y8M7"/>
<evidence type="ECO:0000313" key="4">
    <source>
        <dbReference type="Proteomes" id="UP000515511"/>
    </source>
</evidence>
<dbReference type="PANTHER" id="PTHR14239:SF10">
    <property type="entry name" value="REDUCTASE"/>
    <property type="match status" value="1"/>
</dbReference>
<organism evidence="3 4">
    <name type="scientific">Leifsonia shinshuensis</name>
    <dbReference type="NCBI Taxonomy" id="150026"/>
    <lineage>
        <taxon>Bacteria</taxon>
        <taxon>Bacillati</taxon>
        <taxon>Actinomycetota</taxon>
        <taxon>Actinomycetes</taxon>
        <taxon>Micrococcales</taxon>
        <taxon>Microbacteriaceae</taxon>
        <taxon>Leifsonia</taxon>
    </lineage>
</organism>